<reference evidence="2 3" key="1">
    <citation type="submission" date="2014-06" db="EMBL/GenBank/DDBJ databases">
        <authorList>
            <person name="Swart Estienne"/>
        </authorList>
    </citation>
    <scope>NUCLEOTIDE SEQUENCE [LARGE SCALE GENOMIC DNA]</scope>
    <source>
        <strain evidence="2 3">130c</strain>
    </source>
</reference>
<accession>A0A077ZW55</accession>
<protein>
    <submittedName>
        <fullName evidence="2">Dehydrogenase reductase sdr family member 4</fullName>
    </submittedName>
</protein>
<dbReference type="Proteomes" id="UP000039865">
    <property type="component" value="Unassembled WGS sequence"/>
</dbReference>
<name>A0A077ZW55_STYLE</name>
<dbReference type="Gene3D" id="3.40.50.720">
    <property type="entry name" value="NAD(P)-binding Rossmann-like Domain"/>
    <property type="match status" value="1"/>
</dbReference>
<dbReference type="SUPFAM" id="SSF51735">
    <property type="entry name" value="NAD(P)-binding Rossmann-fold domains"/>
    <property type="match status" value="1"/>
</dbReference>
<dbReference type="PANTHER" id="PTHR43943:SF2">
    <property type="entry name" value="DEHYDROGENASE_REDUCTASE 4"/>
    <property type="match status" value="1"/>
</dbReference>
<evidence type="ECO:0000313" key="3">
    <source>
        <dbReference type="Proteomes" id="UP000039865"/>
    </source>
</evidence>
<dbReference type="InterPro" id="IPR020904">
    <property type="entry name" value="Sc_DH/Rdtase_CS"/>
</dbReference>
<sequence length="243" mass="26593">MNRYKDKVCLVTASTQGIGFAIAKRMAEEGAFVYICSRKEKNVKEALDKLKGLKVEGYPCHIGLKEQRLALLKKIEEKHGRLDVLVCNQAASTHFGSQMDISEGSFDKMWDLNVKSIFYLIKESKELLKKGGKQSNVLVVSSVGGKGPNYTIGVYNMTKAALDNMVVWLAQELIPDDIRLNAISPGLIKTEFSGPLWKDNQGVPAKSLGESDQIASVAATMCSDDGSFVNGENYAVHGGFPKL</sequence>
<organism evidence="2 3">
    <name type="scientific">Stylonychia lemnae</name>
    <name type="common">Ciliate</name>
    <dbReference type="NCBI Taxonomy" id="5949"/>
    <lineage>
        <taxon>Eukaryota</taxon>
        <taxon>Sar</taxon>
        <taxon>Alveolata</taxon>
        <taxon>Ciliophora</taxon>
        <taxon>Intramacronucleata</taxon>
        <taxon>Spirotrichea</taxon>
        <taxon>Stichotrichia</taxon>
        <taxon>Sporadotrichida</taxon>
        <taxon>Oxytrichidae</taxon>
        <taxon>Stylonychinae</taxon>
        <taxon>Stylonychia</taxon>
    </lineage>
</organism>
<keyword evidence="3" id="KW-1185">Reference proteome</keyword>
<dbReference type="FunFam" id="3.40.50.720:FF:000084">
    <property type="entry name" value="Short-chain dehydrogenase reductase"/>
    <property type="match status" value="1"/>
</dbReference>
<dbReference type="EMBL" id="CCKQ01002994">
    <property type="protein sequence ID" value="CDW74099.1"/>
    <property type="molecule type" value="Genomic_DNA"/>
</dbReference>
<gene>
    <name evidence="2" type="primary">Contig13061.g13929</name>
    <name evidence="2" type="ORF">STYLEM_3092</name>
</gene>
<dbReference type="OMA" id="WEVANVI"/>
<dbReference type="Pfam" id="PF13561">
    <property type="entry name" value="adh_short_C2"/>
    <property type="match status" value="1"/>
</dbReference>
<dbReference type="PROSITE" id="PS00061">
    <property type="entry name" value="ADH_SHORT"/>
    <property type="match status" value="1"/>
</dbReference>
<dbReference type="InterPro" id="IPR002347">
    <property type="entry name" value="SDR_fam"/>
</dbReference>
<dbReference type="AlphaFoldDB" id="A0A077ZW55"/>
<dbReference type="InterPro" id="IPR036291">
    <property type="entry name" value="NAD(P)-bd_dom_sf"/>
</dbReference>
<evidence type="ECO:0000256" key="1">
    <source>
        <dbReference type="ARBA" id="ARBA00006484"/>
    </source>
</evidence>
<comment type="similarity">
    <text evidence="1">Belongs to the short-chain dehydrogenases/reductases (SDR) family.</text>
</comment>
<dbReference type="OrthoDB" id="1393670at2759"/>
<proteinExistence type="inferred from homology"/>
<dbReference type="InParanoid" id="A0A077ZW55"/>
<dbReference type="PANTHER" id="PTHR43943">
    <property type="entry name" value="DEHYDROGENASE/REDUCTASE (SDR FAMILY) MEMBER 4"/>
    <property type="match status" value="1"/>
</dbReference>
<evidence type="ECO:0000313" key="2">
    <source>
        <dbReference type="EMBL" id="CDW74099.1"/>
    </source>
</evidence>
<dbReference type="PRINTS" id="PR00081">
    <property type="entry name" value="GDHRDH"/>
</dbReference>